<dbReference type="AlphaFoldDB" id="A0A2P5BXW9"/>
<dbReference type="FunCoup" id="A0A2P5BXW9">
    <property type="interactions" value="1410"/>
</dbReference>
<dbReference type="InterPro" id="IPR010733">
    <property type="entry name" value="DUF1308"/>
</dbReference>
<dbReference type="Proteomes" id="UP000237000">
    <property type="component" value="Unassembled WGS sequence"/>
</dbReference>
<dbReference type="EMBL" id="JXTC01000442">
    <property type="protein sequence ID" value="PON53610.1"/>
    <property type="molecule type" value="Genomic_DNA"/>
</dbReference>
<evidence type="ECO:0000259" key="1">
    <source>
        <dbReference type="Pfam" id="PF07000"/>
    </source>
</evidence>
<sequence>MTKEAIGEQFEIAKKRCMGVIERVSKLPYSSTNKITVSCQRTLLKLASSELNFLSRSTHLLTLPSVNIGHIEAVVHILQQPFITGVSRVCKPIPFSSTTGSGQKCTSFAAKGVHVDVVCTLNRNPVWIIVSDRNPKYISWNESRKSKGLKSRIEQVLAAARSCVALKPSSIILFFSNGLNSVIYEKLRVEFGAAESGLEFYVFDFDFSEDLEGWVSVLARTYREASVLEIKVNETNCAVSNSDLVEDEFLEAAGQGFAKDDYMEHKMDNSFLSLISRMMFCSLDVENVGSTTPRNPLGECDSINFDTTALIALVSGISNGASEKLLATPEAELRQRFKGNYDFVLGQVMSEIENPIHVELGSVISGKRGIICQSVCSEFKELVSMCGGPNEKRRADQLLGCLMVAPDCPSERMMNLPTTRKLAMKNKIVFGTGDHWRAPTLTANMAFVRAISQTGMSLFTIGHRPRALTGD</sequence>
<organism evidence="2 3">
    <name type="scientific">Trema orientale</name>
    <name type="common">Charcoal tree</name>
    <name type="synonym">Celtis orientalis</name>
    <dbReference type="NCBI Taxonomy" id="63057"/>
    <lineage>
        <taxon>Eukaryota</taxon>
        <taxon>Viridiplantae</taxon>
        <taxon>Streptophyta</taxon>
        <taxon>Embryophyta</taxon>
        <taxon>Tracheophyta</taxon>
        <taxon>Spermatophyta</taxon>
        <taxon>Magnoliopsida</taxon>
        <taxon>eudicotyledons</taxon>
        <taxon>Gunneridae</taxon>
        <taxon>Pentapetalae</taxon>
        <taxon>rosids</taxon>
        <taxon>fabids</taxon>
        <taxon>Rosales</taxon>
        <taxon>Cannabaceae</taxon>
        <taxon>Trema</taxon>
    </lineage>
</organism>
<keyword evidence="3" id="KW-1185">Reference proteome</keyword>
<dbReference type="InParanoid" id="A0A2P5BXW9"/>
<dbReference type="Pfam" id="PF07000">
    <property type="entry name" value="DUF1308"/>
    <property type="match status" value="1"/>
</dbReference>
<dbReference type="PANTHER" id="PTHR13379">
    <property type="entry name" value="UNCHARACTERIZED DUF1308"/>
    <property type="match status" value="1"/>
</dbReference>
<feature type="domain" description="DUF1308" evidence="1">
    <location>
        <begin position="303"/>
        <end position="469"/>
    </location>
</feature>
<dbReference type="STRING" id="63057.A0A2P5BXW9"/>
<dbReference type="OrthoDB" id="441890at2759"/>
<accession>A0A2P5BXW9</accession>
<comment type="caution">
    <text evidence="2">The sequence shown here is derived from an EMBL/GenBank/DDBJ whole genome shotgun (WGS) entry which is preliminary data.</text>
</comment>
<name>A0A2P5BXW9_TREOI</name>
<proteinExistence type="predicted"/>
<evidence type="ECO:0000313" key="2">
    <source>
        <dbReference type="EMBL" id="PON53610.1"/>
    </source>
</evidence>
<gene>
    <name evidence="2" type="ORF">TorRG33x02_304820</name>
</gene>
<reference evidence="3" key="1">
    <citation type="submission" date="2016-06" db="EMBL/GenBank/DDBJ databases">
        <title>Parallel loss of symbiosis genes in relatives of nitrogen-fixing non-legume Parasponia.</title>
        <authorList>
            <person name="Van Velzen R."/>
            <person name="Holmer R."/>
            <person name="Bu F."/>
            <person name="Rutten L."/>
            <person name="Van Zeijl A."/>
            <person name="Liu W."/>
            <person name="Santuari L."/>
            <person name="Cao Q."/>
            <person name="Sharma T."/>
            <person name="Shen D."/>
            <person name="Roswanjaya Y."/>
            <person name="Wardhani T."/>
            <person name="Kalhor M.S."/>
            <person name="Jansen J."/>
            <person name="Van den Hoogen J."/>
            <person name="Gungor B."/>
            <person name="Hartog M."/>
            <person name="Hontelez J."/>
            <person name="Verver J."/>
            <person name="Yang W.-C."/>
            <person name="Schijlen E."/>
            <person name="Repin R."/>
            <person name="Schilthuizen M."/>
            <person name="Schranz E."/>
            <person name="Heidstra R."/>
            <person name="Miyata K."/>
            <person name="Fedorova E."/>
            <person name="Kohlen W."/>
            <person name="Bisseling T."/>
            <person name="Smit S."/>
            <person name="Geurts R."/>
        </authorList>
    </citation>
    <scope>NUCLEOTIDE SEQUENCE [LARGE SCALE GENOMIC DNA]</scope>
    <source>
        <strain evidence="3">cv. RG33-2</strain>
    </source>
</reference>
<evidence type="ECO:0000313" key="3">
    <source>
        <dbReference type="Proteomes" id="UP000237000"/>
    </source>
</evidence>
<dbReference type="PANTHER" id="PTHR13379:SF0">
    <property type="entry name" value="UPF0415 PROTEIN C7ORF25"/>
    <property type="match status" value="1"/>
</dbReference>
<protein>
    <recommendedName>
        <fullName evidence="1">DUF1308 domain-containing protein</fullName>
    </recommendedName>
</protein>